<evidence type="ECO:0000313" key="2">
    <source>
        <dbReference type="EMBL" id="BAU92014.1"/>
    </source>
</evidence>
<gene>
    <name evidence="2" type="ORF">MPPM_3409</name>
</gene>
<accession>A0A160PGU3</accession>
<dbReference type="AlphaFoldDB" id="A0A160PGU3"/>
<name>A0A160PGU3_9HYPH</name>
<dbReference type="OrthoDB" id="7999512at2"/>
<evidence type="ECO:0000313" key="3">
    <source>
        <dbReference type="Proteomes" id="UP000218288"/>
    </source>
</evidence>
<evidence type="ECO:0008006" key="4">
    <source>
        <dbReference type="Google" id="ProtNLM"/>
    </source>
</evidence>
<proteinExistence type="predicted"/>
<evidence type="ECO:0000256" key="1">
    <source>
        <dbReference type="SAM" id="SignalP"/>
    </source>
</evidence>
<reference evidence="2 3" key="1">
    <citation type="journal article" date="2016" name="Genome Announc.">
        <title>Complete Genome Sequence of Methylobacterium populi P-1M, Isolated from Pink-Pigmented Household Biofilm.</title>
        <authorList>
            <person name="Morohoshi T."/>
            <person name="Ikeda T."/>
        </authorList>
    </citation>
    <scope>NUCLEOTIDE SEQUENCE [LARGE SCALE GENOMIC DNA]</scope>
    <source>
        <strain evidence="2 3">P-1M</strain>
    </source>
</reference>
<protein>
    <recommendedName>
        <fullName evidence="4">Lipoprotein</fullName>
    </recommendedName>
</protein>
<dbReference type="Proteomes" id="UP000218288">
    <property type="component" value="Chromosome"/>
</dbReference>
<dbReference type="PROSITE" id="PS51257">
    <property type="entry name" value="PROKAR_LIPOPROTEIN"/>
    <property type="match status" value="1"/>
</dbReference>
<sequence length="71" mass="7420">MRRLKLFAALALAGAATGACAPHPIVARDPVPAPSPEEAYSCSSTPLPLNAYKSDCTPVMREPRAVLQSKG</sequence>
<keyword evidence="1" id="KW-0732">Signal</keyword>
<dbReference type="RefSeq" id="WP_096486044.1">
    <property type="nucleotide sequence ID" value="NZ_AP014809.1"/>
</dbReference>
<dbReference type="EMBL" id="AP014809">
    <property type="protein sequence ID" value="BAU92014.1"/>
    <property type="molecule type" value="Genomic_DNA"/>
</dbReference>
<organism evidence="2 3">
    <name type="scientific">Methylorubrum populi</name>
    <dbReference type="NCBI Taxonomy" id="223967"/>
    <lineage>
        <taxon>Bacteria</taxon>
        <taxon>Pseudomonadati</taxon>
        <taxon>Pseudomonadota</taxon>
        <taxon>Alphaproteobacteria</taxon>
        <taxon>Hyphomicrobiales</taxon>
        <taxon>Methylobacteriaceae</taxon>
        <taxon>Methylorubrum</taxon>
    </lineage>
</organism>
<feature type="chain" id="PRO_5007818811" description="Lipoprotein" evidence="1">
    <location>
        <begin position="22"/>
        <end position="71"/>
    </location>
</feature>
<feature type="signal peptide" evidence="1">
    <location>
        <begin position="1"/>
        <end position="21"/>
    </location>
</feature>